<dbReference type="RefSeq" id="WP_168018254.1">
    <property type="nucleotide sequence ID" value="NZ_JAATEP010000053.1"/>
</dbReference>
<sequence>MAQLSKGQRDTSTFAVPSELRRRIEDAGQRHGYTQPGVYLADLISALHPEQREDPERAASVQSAIPMLLGAAQVPVSGGRHVFTFRTPLGVKPRIKSAYKAYGYSRMTAYLVALMSALHPEPKEGDHGHDGRGLAPEAARSLVGSLLSGGADTSAVDLRSAYEQQSFLDVYGADQPRQSAA</sequence>
<accession>A0ABX1BIG1</accession>
<name>A0ABX1BIG1_9ACTN</name>
<reference evidence="1 2" key="1">
    <citation type="submission" date="2020-03" db="EMBL/GenBank/DDBJ databases">
        <title>WGS of actinomycetes isolated from Thailand.</title>
        <authorList>
            <person name="Thawai C."/>
        </authorList>
    </citation>
    <scope>NUCLEOTIDE SEQUENCE [LARGE SCALE GENOMIC DNA]</scope>
    <source>
        <strain evidence="1 2">FMUSA5-5</strain>
    </source>
</reference>
<protein>
    <submittedName>
        <fullName evidence="1">Uncharacterized protein</fullName>
    </submittedName>
</protein>
<dbReference type="Proteomes" id="UP000696294">
    <property type="component" value="Unassembled WGS sequence"/>
</dbReference>
<organism evidence="1 2">
    <name type="scientific">Nonomuraea composti</name>
    <dbReference type="NCBI Taxonomy" id="2720023"/>
    <lineage>
        <taxon>Bacteria</taxon>
        <taxon>Bacillati</taxon>
        <taxon>Actinomycetota</taxon>
        <taxon>Actinomycetes</taxon>
        <taxon>Streptosporangiales</taxon>
        <taxon>Streptosporangiaceae</taxon>
        <taxon>Nonomuraea</taxon>
    </lineage>
</organism>
<comment type="caution">
    <text evidence="1">The sequence shown here is derived from an EMBL/GenBank/DDBJ whole genome shotgun (WGS) entry which is preliminary data.</text>
</comment>
<proteinExistence type="predicted"/>
<gene>
    <name evidence="1" type="ORF">HCN51_46095</name>
</gene>
<evidence type="ECO:0000313" key="1">
    <source>
        <dbReference type="EMBL" id="NJP96722.1"/>
    </source>
</evidence>
<keyword evidence="2" id="KW-1185">Reference proteome</keyword>
<evidence type="ECO:0000313" key="2">
    <source>
        <dbReference type="Proteomes" id="UP000696294"/>
    </source>
</evidence>
<dbReference type="EMBL" id="JAATEP010000053">
    <property type="protein sequence ID" value="NJP96722.1"/>
    <property type="molecule type" value="Genomic_DNA"/>
</dbReference>